<evidence type="ECO:0000313" key="3">
    <source>
        <dbReference type="Proteomes" id="UP000274822"/>
    </source>
</evidence>
<feature type="compositionally biased region" description="Acidic residues" evidence="1">
    <location>
        <begin position="386"/>
        <end position="396"/>
    </location>
</feature>
<feature type="region of interest" description="Disordered" evidence="1">
    <location>
        <begin position="374"/>
        <end position="404"/>
    </location>
</feature>
<gene>
    <name evidence="2" type="ORF">BC938DRAFT_481349</name>
</gene>
<feature type="compositionally biased region" description="Polar residues" evidence="1">
    <location>
        <begin position="156"/>
        <end position="172"/>
    </location>
</feature>
<evidence type="ECO:0000313" key="2">
    <source>
        <dbReference type="EMBL" id="RUS28868.1"/>
    </source>
</evidence>
<feature type="compositionally biased region" description="Polar residues" evidence="1">
    <location>
        <begin position="308"/>
        <end position="319"/>
    </location>
</feature>
<dbReference type="EMBL" id="RBNJ01006004">
    <property type="protein sequence ID" value="RUS28868.1"/>
    <property type="molecule type" value="Genomic_DNA"/>
</dbReference>
<feature type="region of interest" description="Disordered" evidence="1">
    <location>
        <begin position="308"/>
        <end position="338"/>
    </location>
</feature>
<evidence type="ECO:0000256" key="1">
    <source>
        <dbReference type="SAM" id="MobiDB-lite"/>
    </source>
</evidence>
<comment type="caution">
    <text evidence="2">The sequence shown here is derived from an EMBL/GenBank/DDBJ whole genome shotgun (WGS) entry which is preliminary data.</text>
</comment>
<dbReference type="AlphaFoldDB" id="A0A433QGA6"/>
<feature type="compositionally biased region" description="Polar residues" evidence="1">
    <location>
        <begin position="64"/>
        <end position="91"/>
    </location>
</feature>
<proteinExistence type="predicted"/>
<feature type="compositionally biased region" description="Low complexity" evidence="1">
    <location>
        <begin position="321"/>
        <end position="338"/>
    </location>
</feature>
<organism evidence="2 3">
    <name type="scientific">Jimgerdemannia flammicorona</name>
    <dbReference type="NCBI Taxonomy" id="994334"/>
    <lineage>
        <taxon>Eukaryota</taxon>
        <taxon>Fungi</taxon>
        <taxon>Fungi incertae sedis</taxon>
        <taxon>Mucoromycota</taxon>
        <taxon>Mucoromycotina</taxon>
        <taxon>Endogonomycetes</taxon>
        <taxon>Endogonales</taxon>
        <taxon>Endogonaceae</taxon>
        <taxon>Jimgerdemannia</taxon>
    </lineage>
</organism>
<accession>A0A433QGA6</accession>
<protein>
    <submittedName>
        <fullName evidence="2">Uncharacterized protein</fullName>
    </submittedName>
</protein>
<feature type="region of interest" description="Disordered" evidence="1">
    <location>
        <begin position="64"/>
        <end position="128"/>
    </location>
</feature>
<feature type="compositionally biased region" description="Basic and acidic residues" evidence="1">
    <location>
        <begin position="173"/>
        <end position="185"/>
    </location>
</feature>
<feature type="compositionally biased region" description="Acidic residues" evidence="1">
    <location>
        <begin position="110"/>
        <end position="128"/>
    </location>
</feature>
<reference evidence="2 3" key="1">
    <citation type="journal article" date="2018" name="New Phytol.">
        <title>Phylogenomics of Endogonaceae and evolution of mycorrhizas within Mucoromycota.</title>
        <authorList>
            <person name="Chang Y."/>
            <person name="Desiro A."/>
            <person name="Na H."/>
            <person name="Sandor L."/>
            <person name="Lipzen A."/>
            <person name="Clum A."/>
            <person name="Barry K."/>
            <person name="Grigoriev I.V."/>
            <person name="Martin F.M."/>
            <person name="Stajich J.E."/>
            <person name="Smith M.E."/>
            <person name="Bonito G."/>
            <person name="Spatafora J.W."/>
        </authorList>
    </citation>
    <scope>NUCLEOTIDE SEQUENCE [LARGE SCALE GENOMIC DNA]</scope>
    <source>
        <strain evidence="2 3">AD002</strain>
    </source>
</reference>
<name>A0A433QGA6_9FUNG</name>
<feature type="compositionally biased region" description="Basic and acidic residues" evidence="1">
    <location>
        <begin position="95"/>
        <end position="109"/>
    </location>
</feature>
<keyword evidence="3" id="KW-1185">Reference proteome</keyword>
<sequence>MRGWRWSYPRRCNTLDPVGLSNHTTRLSNLIKDLELALSTVRLQELRKEEVSLQEVRLQTHFTFSGSSHRATSHHNPSPNSGDQPSPSRHLSQVVHDHTVAEDAEKQDIEMEEEDEDEGEADLFEESPSELLSPLGASEFQFFGCDKLSEKMDQSAILSSSNKLPDSDTPTTEPEKTHERAADERPASLSVKIYDLEAETIVALESDPPDGGLPRVLRARGLPDLVLIGDCHGGDARQRDHVPLRCAGGDDVGSAWAARDHDDRVHGGGGGPGRGIVCDEPVAVVLEVGCGLAQTSCVAKGFFMGSDQQWSTSQPSVSPVSHFSQHTQTPSTSSPYSFSNPLPSPAQWFQKKRGLAMGIVISVWIRLDHANPGVDDVRTTGRGVSDGEDEVEGTEETDVRFRSV</sequence>
<dbReference type="Proteomes" id="UP000274822">
    <property type="component" value="Unassembled WGS sequence"/>
</dbReference>
<feature type="region of interest" description="Disordered" evidence="1">
    <location>
        <begin position="154"/>
        <end position="185"/>
    </location>
</feature>